<name>A0ABQ0DU18_9EUKA</name>
<proteinExistence type="predicted"/>
<dbReference type="Proteomes" id="UP001628156">
    <property type="component" value="Unassembled WGS sequence"/>
</dbReference>
<evidence type="ECO:0000259" key="1">
    <source>
        <dbReference type="Pfam" id="PF01927"/>
    </source>
</evidence>
<comment type="caution">
    <text evidence="2">The sequence shown here is derived from an EMBL/GenBank/DDBJ whole genome shotgun (WGS) entry which is preliminary data.</text>
</comment>
<protein>
    <recommendedName>
        <fullName evidence="1">Mut7-C RNAse domain-containing protein</fullName>
    </recommendedName>
</protein>
<dbReference type="InterPro" id="IPR002782">
    <property type="entry name" value="Mut7-C_RNAse_dom"/>
</dbReference>
<gene>
    <name evidence="2" type="ORF">ENUP19_0284G0087</name>
</gene>
<reference evidence="2 3" key="1">
    <citation type="journal article" date="2019" name="PLoS Negl. Trop. Dis.">
        <title>Whole genome sequencing of Entamoeba nuttalli reveals mammalian host-related molecular signatures and a novel octapeptide-repeat surface protein.</title>
        <authorList>
            <person name="Tanaka M."/>
            <person name="Makiuchi T."/>
            <person name="Komiyama T."/>
            <person name="Shiina T."/>
            <person name="Osaki K."/>
            <person name="Tachibana H."/>
        </authorList>
    </citation>
    <scope>NUCLEOTIDE SEQUENCE [LARGE SCALE GENOMIC DNA]</scope>
    <source>
        <strain evidence="2 3">P19-061405</strain>
    </source>
</reference>
<keyword evidence="3" id="KW-1185">Reference proteome</keyword>
<dbReference type="Pfam" id="PF01927">
    <property type="entry name" value="Mut7-C"/>
    <property type="match status" value="1"/>
</dbReference>
<feature type="domain" description="Mut7-C RNAse" evidence="1">
    <location>
        <begin position="7"/>
        <end position="174"/>
    </location>
</feature>
<sequence>MTDRNIKFLVDEMHSKLCTWLRLLGFDSKGSKDYEEKYGKSVMDKYLIIEALEEGRVLLTGDKQMYEIITDKAKRQNKTLQYKGKEIPHAVKIKQDTPINQLIALHTIIPLDYELNFNEMCCSVCGGKNKKVEDKKEIKDKVLESVYNEVNEFWICSKCNKVFWVGSQTKHIIETYNKLISSLNNKIESN</sequence>
<dbReference type="PANTHER" id="PTHR39081:SF1">
    <property type="entry name" value="MUT7-C RNASE DOMAIN-CONTAINING PROTEIN"/>
    <property type="match status" value="1"/>
</dbReference>
<dbReference type="EMBL" id="BAAFRS010000284">
    <property type="protein sequence ID" value="GAB1226351.1"/>
    <property type="molecule type" value="Genomic_DNA"/>
</dbReference>
<organism evidence="2 3">
    <name type="scientific">Entamoeba nuttalli</name>
    <dbReference type="NCBI Taxonomy" id="412467"/>
    <lineage>
        <taxon>Eukaryota</taxon>
        <taxon>Amoebozoa</taxon>
        <taxon>Evosea</taxon>
        <taxon>Archamoebae</taxon>
        <taxon>Mastigamoebida</taxon>
        <taxon>Entamoebidae</taxon>
        <taxon>Entamoeba</taxon>
    </lineage>
</organism>
<accession>A0ABQ0DU18</accession>
<evidence type="ECO:0000313" key="2">
    <source>
        <dbReference type="EMBL" id="GAB1226351.1"/>
    </source>
</evidence>
<evidence type="ECO:0000313" key="3">
    <source>
        <dbReference type="Proteomes" id="UP001628156"/>
    </source>
</evidence>
<dbReference type="PANTHER" id="PTHR39081">
    <property type="entry name" value="MUT7-C DOMAIN-CONTAINING PROTEIN"/>
    <property type="match status" value="1"/>
</dbReference>